<evidence type="ECO:0000313" key="1">
    <source>
        <dbReference type="EMBL" id="KAK7291174.1"/>
    </source>
</evidence>
<name>A0AAN9J5F6_CROPI</name>
<protein>
    <submittedName>
        <fullName evidence="1">Uncharacterized protein</fullName>
    </submittedName>
</protein>
<proteinExistence type="predicted"/>
<gene>
    <name evidence="1" type="ORF">RIF29_06108</name>
</gene>
<reference evidence="1 2" key="1">
    <citation type="submission" date="2024-01" db="EMBL/GenBank/DDBJ databases">
        <title>The genomes of 5 underutilized Papilionoideae crops provide insights into root nodulation and disease resistanc.</title>
        <authorList>
            <person name="Yuan L."/>
        </authorList>
    </citation>
    <scope>NUCLEOTIDE SEQUENCE [LARGE SCALE GENOMIC DNA]</scope>
    <source>
        <strain evidence="1">ZHUSHIDOU_FW_LH</strain>
        <tissue evidence="1">Leaf</tissue>
    </source>
</reference>
<dbReference type="EMBL" id="JAYWIO010000001">
    <property type="protein sequence ID" value="KAK7291174.1"/>
    <property type="molecule type" value="Genomic_DNA"/>
</dbReference>
<organism evidence="1 2">
    <name type="scientific">Crotalaria pallida</name>
    <name type="common">Smooth rattlebox</name>
    <name type="synonym">Crotalaria striata</name>
    <dbReference type="NCBI Taxonomy" id="3830"/>
    <lineage>
        <taxon>Eukaryota</taxon>
        <taxon>Viridiplantae</taxon>
        <taxon>Streptophyta</taxon>
        <taxon>Embryophyta</taxon>
        <taxon>Tracheophyta</taxon>
        <taxon>Spermatophyta</taxon>
        <taxon>Magnoliopsida</taxon>
        <taxon>eudicotyledons</taxon>
        <taxon>Gunneridae</taxon>
        <taxon>Pentapetalae</taxon>
        <taxon>rosids</taxon>
        <taxon>fabids</taxon>
        <taxon>Fabales</taxon>
        <taxon>Fabaceae</taxon>
        <taxon>Papilionoideae</taxon>
        <taxon>50 kb inversion clade</taxon>
        <taxon>genistoids sensu lato</taxon>
        <taxon>core genistoids</taxon>
        <taxon>Crotalarieae</taxon>
        <taxon>Crotalaria</taxon>
    </lineage>
</organism>
<accession>A0AAN9J5F6</accession>
<sequence>MLSRQSHRNWFLTCKGCSLEMCLPSQQQWILQARHFFGPTLGCVLCASLTTCLDNMQKLEVLKALSDMWKDFDSRALRYKVLPPLC</sequence>
<evidence type="ECO:0000313" key="2">
    <source>
        <dbReference type="Proteomes" id="UP001372338"/>
    </source>
</evidence>
<dbReference type="Proteomes" id="UP001372338">
    <property type="component" value="Unassembled WGS sequence"/>
</dbReference>
<comment type="caution">
    <text evidence="1">The sequence shown here is derived from an EMBL/GenBank/DDBJ whole genome shotgun (WGS) entry which is preliminary data.</text>
</comment>
<dbReference type="AlphaFoldDB" id="A0AAN9J5F6"/>
<keyword evidence="2" id="KW-1185">Reference proteome</keyword>